<organism evidence="1 2">
    <name type="scientific">Afifella marina DSM 2698</name>
    <dbReference type="NCBI Taxonomy" id="1120955"/>
    <lineage>
        <taxon>Bacteria</taxon>
        <taxon>Pseudomonadati</taxon>
        <taxon>Pseudomonadota</taxon>
        <taxon>Alphaproteobacteria</taxon>
        <taxon>Hyphomicrobiales</taxon>
        <taxon>Afifellaceae</taxon>
        <taxon>Afifella</taxon>
    </lineage>
</organism>
<evidence type="ECO:0000313" key="2">
    <source>
        <dbReference type="Proteomes" id="UP000199347"/>
    </source>
</evidence>
<proteinExistence type="predicted"/>
<dbReference type="EMBL" id="FMVW01000001">
    <property type="protein sequence ID" value="SCZ23845.1"/>
    <property type="molecule type" value="Genomic_DNA"/>
</dbReference>
<reference evidence="1 2" key="1">
    <citation type="submission" date="2016-10" db="EMBL/GenBank/DDBJ databases">
        <authorList>
            <person name="de Groot N.N."/>
        </authorList>
    </citation>
    <scope>NUCLEOTIDE SEQUENCE [LARGE SCALE GENOMIC DNA]</scope>
    <source>
        <strain evidence="1 2">DSM 2698</strain>
    </source>
</reference>
<evidence type="ECO:0000313" key="1">
    <source>
        <dbReference type="EMBL" id="SCZ23845.1"/>
    </source>
</evidence>
<gene>
    <name evidence="1" type="ORF">SAMN03080610_00613</name>
</gene>
<dbReference type="AlphaFoldDB" id="A0A1G5MFA1"/>
<dbReference type="InterPro" id="IPR011042">
    <property type="entry name" value="6-blade_b-propeller_TolB-like"/>
</dbReference>
<dbReference type="Gene3D" id="2.120.10.30">
    <property type="entry name" value="TolB, C-terminal domain"/>
    <property type="match status" value="1"/>
</dbReference>
<dbReference type="Proteomes" id="UP000199347">
    <property type="component" value="Unassembled WGS sequence"/>
</dbReference>
<name>A0A1G5MFA1_AFIMA</name>
<protein>
    <submittedName>
        <fullName evidence="1">Uncharacterized protein</fullName>
    </submittedName>
</protein>
<dbReference type="STRING" id="1120955.SAMN03080610_00613"/>
<sequence>MHDDRTSALALPLPHKENDPYAVDVDRIRAALIIISDAIAAAQSDIAAAVTQADIDRAVAAAIDELKGNAPAAYDTLVEIAAKLGDQDDVVSALITQLSTKADADETLAALAARYTKTEVQGLVAGATTGMLTLADVIGYQTIAAGAGHLLPDETSGPEPSVVTINGVPYDTLAFDPNSQETAYLTFPLPNSFAAGGTLKCGVVFTHEGAAPETVDVDEDAVPWELGGVAVDPATGNLLISEVGSSVYVTSGFNGDVLDHFSVSDPRGLVVDPSTGDLVCIDGVGSIFRHEGIGRKVKDGPRLVEAGVACRDITVDAASGRFYACASDPGMIYELDSSFNVIDSFPAPTHSVWGIAIDLEGNLWTCSAVAAPDEPRKLRRHAGVTATVAAVFDLPTTSPRGMTFDLQGRLIISGGPDGALYLVATTPGVAFAFSAGTAGDGDMLGALGGAVVSTGACSLVAGGRWRTAEIDLPLPGSQPGDQLTIRVDRAVANAADNLGVLAHLLGPEIKYPTATPTDN</sequence>
<keyword evidence="2" id="KW-1185">Reference proteome</keyword>
<dbReference type="RefSeq" id="WP_092809390.1">
    <property type="nucleotide sequence ID" value="NZ_FMVW01000001.1"/>
</dbReference>
<accession>A0A1G5MFA1</accession>
<dbReference type="OrthoDB" id="8457242at2"/>
<dbReference type="SUPFAM" id="SSF63829">
    <property type="entry name" value="Calcium-dependent phosphotriesterase"/>
    <property type="match status" value="1"/>
</dbReference>